<keyword evidence="3" id="KW-0240">DNA-directed RNA polymerase</keyword>
<dbReference type="RefSeq" id="WP_090236550.1">
    <property type="nucleotide sequence ID" value="NZ_FNHW01000001.1"/>
</dbReference>
<keyword evidence="2" id="KW-0472">Membrane</keyword>
<protein>
    <submittedName>
        <fullName evidence="3">DNA-directed RNA polymerase subunit beta</fullName>
    </submittedName>
</protein>
<keyword evidence="2" id="KW-0812">Transmembrane</keyword>
<organism evidence="3 4">
    <name type="scientific">Fictibacillus solisalsi</name>
    <dbReference type="NCBI Taxonomy" id="459525"/>
    <lineage>
        <taxon>Bacteria</taxon>
        <taxon>Bacillati</taxon>
        <taxon>Bacillota</taxon>
        <taxon>Bacilli</taxon>
        <taxon>Bacillales</taxon>
        <taxon>Fictibacillaceae</taxon>
        <taxon>Fictibacillus</taxon>
    </lineage>
</organism>
<feature type="transmembrane region" description="Helical" evidence="2">
    <location>
        <begin position="51"/>
        <end position="77"/>
    </location>
</feature>
<name>A0A1G9YU86_9BACL</name>
<accession>A0A1G9YU86</accession>
<keyword evidence="2" id="KW-1133">Transmembrane helix</keyword>
<feature type="compositionally biased region" description="Basic and acidic residues" evidence="1">
    <location>
        <begin position="1"/>
        <end position="25"/>
    </location>
</feature>
<dbReference type="GO" id="GO:0000428">
    <property type="term" value="C:DNA-directed RNA polymerase complex"/>
    <property type="evidence" value="ECO:0007669"/>
    <property type="project" value="UniProtKB-KW"/>
</dbReference>
<dbReference type="InterPro" id="IPR024596">
    <property type="entry name" value="RNApol_su_b/EpuA"/>
</dbReference>
<feature type="region of interest" description="Disordered" evidence="1">
    <location>
        <begin position="1"/>
        <end position="45"/>
    </location>
</feature>
<dbReference type="EMBL" id="FNHW01000001">
    <property type="protein sequence ID" value="SDN12654.1"/>
    <property type="molecule type" value="Genomic_DNA"/>
</dbReference>
<evidence type="ECO:0000313" key="3">
    <source>
        <dbReference type="EMBL" id="SDN12654.1"/>
    </source>
</evidence>
<proteinExistence type="predicted"/>
<reference evidence="4" key="1">
    <citation type="submission" date="2016-10" db="EMBL/GenBank/DDBJ databases">
        <authorList>
            <person name="Varghese N."/>
            <person name="Submissions S."/>
        </authorList>
    </citation>
    <scope>NUCLEOTIDE SEQUENCE [LARGE SCALE GENOMIC DNA]</scope>
    <source>
        <strain evidence="4">CGMCC 1.6854</strain>
    </source>
</reference>
<evidence type="ECO:0000313" key="4">
    <source>
        <dbReference type="Proteomes" id="UP000199544"/>
    </source>
</evidence>
<dbReference type="AlphaFoldDB" id="A0A1G9YU86"/>
<evidence type="ECO:0000256" key="1">
    <source>
        <dbReference type="SAM" id="MobiDB-lite"/>
    </source>
</evidence>
<gene>
    <name evidence="3" type="ORF">SAMN04488137_3674</name>
</gene>
<feature type="compositionally biased region" description="Basic and acidic residues" evidence="1">
    <location>
        <begin position="33"/>
        <end position="43"/>
    </location>
</feature>
<dbReference type="Proteomes" id="UP000199544">
    <property type="component" value="Unassembled WGS sequence"/>
</dbReference>
<keyword evidence="3" id="KW-0804">Transcription</keyword>
<evidence type="ECO:0000256" key="2">
    <source>
        <dbReference type="SAM" id="Phobius"/>
    </source>
</evidence>
<keyword evidence="4" id="KW-1185">Reference proteome</keyword>
<sequence length="102" mass="11607">MANELSREEYRKNKIAESKQKEAVKAKKPNPQESKKQETETVKSRRRHFPIWLRLIVIAALMVVCLVAGAIIGYSVVGDGKAGDVFKKETWTHISDLINQKK</sequence>
<dbReference type="OrthoDB" id="2300232at2"/>
<dbReference type="Pfam" id="PF11772">
    <property type="entry name" value="EpuA"/>
    <property type="match status" value="1"/>
</dbReference>
<dbReference type="STRING" id="459525.SAMN04488137_3674"/>